<name>A0ABR7VTW2_9FLAO</name>
<feature type="transmembrane region" description="Helical" evidence="1">
    <location>
        <begin position="82"/>
        <end position="105"/>
    </location>
</feature>
<keyword evidence="1" id="KW-0812">Transmembrane</keyword>
<dbReference type="PANTHER" id="PTHR30273:SF2">
    <property type="entry name" value="PROTEIN FECR"/>
    <property type="match status" value="1"/>
</dbReference>
<keyword evidence="5" id="KW-1185">Reference proteome</keyword>
<gene>
    <name evidence="4" type="ORF">HZY62_02480</name>
</gene>
<protein>
    <submittedName>
        <fullName evidence="4">DUF4974 domain-containing protein</fullName>
    </submittedName>
</protein>
<evidence type="ECO:0000313" key="4">
    <source>
        <dbReference type="EMBL" id="MBD1259439.1"/>
    </source>
</evidence>
<dbReference type="Pfam" id="PF04773">
    <property type="entry name" value="FecR"/>
    <property type="match status" value="1"/>
</dbReference>
<reference evidence="4 5" key="1">
    <citation type="submission" date="2020-07" db="EMBL/GenBank/DDBJ databases">
        <title>The draft genome sequence of Maribacter polysiphoniae KCTC 22021.</title>
        <authorList>
            <person name="Mu L."/>
        </authorList>
    </citation>
    <scope>NUCLEOTIDE SEQUENCE [LARGE SCALE GENOMIC DNA]</scope>
    <source>
        <strain evidence="4 5">KCTC 22021</strain>
    </source>
</reference>
<dbReference type="RefSeq" id="WP_109649522.1">
    <property type="nucleotide sequence ID" value="NZ_JACWLN010000001.1"/>
</dbReference>
<dbReference type="Gene3D" id="3.55.50.30">
    <property type="match status" value="1"/>
</dbReference>
<dbReference type="InterPro" id="IPR012373">
    <property type="entry name" value="Ferrdict_sens_TM"/>
</dbReference>
<evidence type="ECO:0000256" key="1">
    <source>
        <dbReference type="SAM" id="Phobius"/>
    </source>
</evidence>
<comment type="caution">
    <text evidence="4">The sequence shown here is derived from an EMBL/GenBank/DDBJ whole genome shotgun (WGS) entry which is preliminary data.</text>
</comment>
<keyword evidence="1" id="KW-1133">Transmembrane helix</keyword>
<dbReference type="Pfam" id="PF16344">
    <property type="entry name" value="FecR_C"/>
    <property type="match status" value="1"/>
</dbReference>
<keyword evidence="1" id="KW-0472">Membrane</keyword>
<dbReference type="PANTHER" id="PTHR30273">
    <property type="entry name" value="PERIPLASMIC SIGNAL SENSOR AND SIGMA FACTOR ACTIVATOR FECR-RELATED"/>
    <property type="match status" value="1"/>
</dbReference>
<evidence type="ECO:0000259" key="2">
    <source>
        <dbReference type="Pfam" id="PF04773"/>
    </source>
</evidence>
<evidence type="ECO:0000259" key="3">
    <source>
        <dbReference type="Pfam" id="PF16344"/>
    </source>
</evidence>
<dbReference type="Proteomes" id="UP000651837">
    <property type="component" value="Unassembled WGS sequence"/>
</dbReference>
<dbReference type="InterPro" id="IPR006860">
    <property type="entry name" value="FecR"/>
</dbReference>
<feature type="domain" description="FecR protein" evidence="2">
    <location>
        <begin position="175"/>
        <end position="269"/>
    </location>
</feature>
<accession>A0ABR7VTW2</accession>
<dbReference type="InterPro" id="IPR032508">
    <property type="entry name" value="FecR_C"/>
</dbReference>
<feature type="domain" description="Protein FecR C-terminal" evidence="3">
    <location>
        <begin position="315"/>
        <end position="384"/>
    </location>
</feature>
<dbReference type="EMBL" id="JACWLN010000001">
    <property type="protein sequence ID" value="MBD1259439.1"/>
    <property type="molecule type" value="Genomic_DNA"/>
</dbReference>
<dbReference type="Gene3D" id="2.60.120.1440">
    <property type="match status" value="1"/>
</dbReference>
<evidence type="ECO:0000313" key="5">
    <source>
        <dbReference type="Proteomes" id="UP000651837"/>
    </source>
</evidence>
<sequence length="385" mass="44317">MADFKKIMRLSKRIADAILKEKRIEEDDWGGHFDQKNRDYIYNRLTDSEALEQREDLRNEFENSKERAWAELRERSRPTRRIHLPIFIAKIAAIFIFLLGLGFLYTSYMKDQTKELPVDGNVITLIMDDGTVKIINTEKEEELLNAKGQIVGEQEKGTLNYMRAALPEELVYNEIKVPYGKTIKLLLSDGTHVQLNAGTSMRYPIKFIKGNERHVFLEGEAFFVVAKDSLHPFRVQMGDLEVKVLGTRFNVASYAGEPEIKTVLVEGSVALYDAESPQETLLTPGHLATWDKEDKKILITEADVERCTAWTKGGLIFRGMAFGDMIKKLERAYNVSITCTNQELNNEIFSANFHVEIESIEQVLDYIKLQYPFDYTIENQRININ</sequence>
<proteinExistence type="predicted"/>
<organism evidence="4 5">
    <name type="scientific">Maribacter polysiphoniae</name>
    <dbReference type="NCBI Taxonomy" id="429344"/>
    <lineage>
        <taxon>Bacteria</taxon>
        <taxon>Pseudomonadati</taxon>
        <taxon>Bacteroidota</taxon>
        <taxon>Flavobacteriia</taxon>
        <taxon>Flavobacteriales</taxon>
        <taxon>Flavobacteriaceae</taxon>
        <taxon>Maribacter</taxon>
    </lineage>
</organism>